<sequence length="88" mass="8712">MPKASKNPRAKLHSKAAASVKATKEDQTTAAAPVSVPVSEPAEVPAAAPITGGGKKARYAGVESKIPGEDSPAFPRGSAEAASLTSGT</sequence>
<evidence type="ECO:0000313" key="1">
    <source>
        <dbReference type="EMBL" id="KAJ9095196.1"/>
    </source>
</evidence>
<dbReference type="Proteomes" id="UP001241377">
    <property type="component" value="Unassembled WGS sequence"/>
</dbReference>
<protein>
    <submittedName>
        <fullName evidence="1">Uncharacterized protein</fullName>
    </submittedName>
</protein>
<dbReference type="EMBL" id="JASBWR010000103">
    <property type="protein sequence ID" value="KAJ9095196.1"/>
    <property type="molecule type" value="Genomic_DNA"/>
</dbReference>
<comment type="caution">
    <text evidence="1">The sequence shown here is derived from an EMBL/GenBank/DDBJ whole genome shotgun (WGS) entry which is preliminary data.</text>
</comment>
<organism evidence="1 2">
    <name type="scientific">Naganishia cerealis</name>
    <dbReference type="NCBI Taxonomy" id="610337"/>
    <lineage>
        <taxon>Eukaryota</taxon>
        <taxon>Fungi</taxon>
        <taxon>Dikarya</taxon>
        <taxon>Basidiomycota</taxon>
        <taxon>Agaricomycotina</taxon>
        <taxon>Tremellomycetes</taxon>
        <taxon>Filobasidiales</taxon>
        <taxon>Filobasidiaceae</taxon>
        <taxon>Naganishia</taxon>
    </lineage>
</organism>
<reference evidence="1" key="1">
    <citation type="submission" date="2023-04" db="EMBL/GenBank/DDBJ databases">
        <title>Draft Genome sequencing of Naganishia species isolated from polar environments using Oxford Nanopore Technology.</title>
        <authorList>
            <person name="Leo P."/>
            <person name="Venkateswaran K."/>
        </authorList>
    </citation>
    <scope>NUCLEOTIDE SEQUENCE</scope>
    <source>
        <strain evidence="1">MNA-CCFEE 5261</strain>
    </source>
</reference>
<evidence type="ECO:0000313" key="2">
    <source>
        <dbReference type="Proteomes" id="UP001241377"/>
    </source>
</evidence>
<accession>A0ACC2V802</accession>
<gene>
    <name evidence="1" type="ORF">QFC19_007651</name>
</gene>
<name>A0ACC2V802_9TREE</name>
<proteinExistence type="predicted"/>
<keyword evidence="2" id="KW-1185">Reference proteome</keyword>